<dbReference type="Gene3D" id="3.40.50.1000">
    <property type="entry name" value="HAD superfamily/HAD-like"/>
    <property type="match status" value="2"/>
</dbReference>
<dbReference type="NCBIfam" id="TIGR01460">
    <property type="entry name" value="HAD-SF-IIA"/>
    <property type="match status" value="1"/>
</dbReference>
<dbReference type="EMBL" id="FQUL01000035">
    <property type="protein sequence ID" value="SHE89576.1"/>
    <property type="molecule type" value="Genomic_DNA"/>
</dbReference>
<dbReference type="PANTHER" id="PTHR19288:SF46">
    <property type="entry name" value="HALOACID DEHALOGENASE-LIKE HYDROLASE DOMAIN-CONTAINING PROTEIN 2"/>
    <property type="match status" value="1"/>
</dbReference>
<dbReference type="STRING" id="1121881.SAMN02745225_01928"/>
<dbReference type="OrthoDB" id="9810449at2"/>
<proteinExistence type="predicted"/>
<evidence type="ECO:0000313" key="2">
    <source>
        <dbReference type="Proteomes" id="UP000184295"/>
    </source>
</evidence>
<dbReference type="Proteomes" id="UP000184295">
    <property type="component" value="Unassembled WGS sequence"/>
</dbReference>
<gene>
    <name evidence="1" type="ORF">SAMN02745225_01928</name>
</gene>
<dbReference type="Pfam" id="PF13242">
    <property type="entry name" value="Hydrolase_like"/>
    <property type="match status" value="1"/>
</dbReference>
<dbReference type="Pfam" id="PF13344">
    <property type="entry name" value="Hydrolase_6"/>
    <property type="match status" value="1"/>
</dbReference>
<keyword evidence="2" id="KW-1185">Reference proteome</keyword>
<organism evidence="1 2">
    <name type="scientific">Ferrithrix thermotolerans DSM 19514</name>
    <dbReference type="NCBI Taxonomy" id="1121881"/>
    <lineage>
        <taxon>Bacteria</taxon>
        <taxon>Bacillati</taxon>
        <taxon>Actinomycetota</taxon>
        <taxon>Acidimicrobiia</taxon>
        <taxon>Acidimicrobiales</taxon>
        <taxon>Acidimicrobiaceae</taxon>
        <taxon>Ferrithrix</taxon>
    </lineage>
</organism>
<protein>
    <submittedName>
        <fullName evidence="1">4-nitrophenyl phosphatase</fullName>
    </submittedName>
</protein>
<dbReference type="SUPFAM" id="SSF56784">
    <property type="entry name" value="HAD-like"/>
    <property type="match status" value="1"/>
</dbReference>
<dbReference type="InterPro" id="IPR023214">
    <property type="entry name" value="HAD_sf"/>
</dbReference>
<dbReference type="InterPro" id="IPR006357">
    <property type="entry name" value="HAD-SF_hydro_IIA"/>
</dbReference>
<dbReference type="RefSeq" id="WP_143146507.1">
    <property type="nucleotide sequence ID" value="NZ_FQUL01000035.1"/>
</dbReference>
<dbReference type="AlphaFoldDB" id="A0A1M4X7Y4"/>
<accession>A0A1M4X7Y4</accession>
<reference evidence="2" key="1">
    <citation type="submission" date="2016-11" db="EMBL/GenBank/DDBJ databases">
        <authorList>
            <person name="Varghese N."/>
            <person name="Submissions S."/>
        </authorList>
    </citation>
    <scope>NUCLEOTIDE SEQUENCE [LARGE SCALE GENOMIC DNA]</scope>
    <source>
        <strain evidence="2">DSM 19514</strain>
    </source>
</reference>
<dbReference type="GO" id="GO:0005737">
    <property type="term" value="C:cytoplasm"/>
    <property type="evidence" value="ECO:0007669"/>
    <property type="project" value="TreeGrafter"/>
</dbReference>
<dbReference type="InterPro" id="IPR036412">
    <property type="entry name" value="HAD-like_sf"/>
</dbReference>
<name>A0A1M4X7Y4_9ACTN</name>
<dbReference type="PANTHER" id="PTHR19288">
    <property type="entry name" value="4-NITROPHENYLPHOSPHATASE-RELATED"/>
    <property type="match status" value="1"/>
</dbReference>
<dbReference type="GO" id="GO:0016791">
    <property type="term" value="F:phosphatase activity"/>
    <property type="evidence" value="ECO:0007669"/>
    <property type="project" value="TreeGrafter"/>
</dbReference>
<evidence type="ECO:0000313" key="1">
    <source>
        <dbReference type="EMBL" id="SHE89576.1"/>
    </source>
</evidence>
<sequence length="254" mass="27344">MVWILDLDGVVWLLNDAISGSKEAIEKIRRKGDEVRFVTNNSVLTVSSYLKKFEGFGIEAHRDEVITSSMAAASLVKEGERAYVIGGPGLREEVSKVAKILSEDEADSRRAGVDVVLVGWDHDFGYSKLTKAMWAIEAGARLIATNSDTTYPTPEGLIPGAGSIVASVVAAGRCEAIFAGKPNTAIADLVRSTFTGEAVMVGDRYSTDGLFAETLGVPFCLVKSEVSEEIPGDLPQPDQTAGSLYDIVDRYYQE</sequence>